<dbReference type="Proteomes" id="UP000837675">
    <property type="component" value="Unassembled WGS sequence"/>
</dbReference>
<keyword evidence="3" id="KW-1185">Reference proteome</keyword>
<feature type="compositionally biased region" description="Low complexity" evidence="1">
    <location>
        <begin position="84"/>
        <end position="93"/>
    </location>
</feature>
<reference evidence="2" key="1">
    <citation type="submission" date="2021-06" db="EMBL/GenBank/DDBJ databases">
        <authorList>
            <person name="Nardi T."/>
            <person name="Nardi T."/>
        </authorList>
    </citation>
    <scope>NUCLEOTIDE SEQUENCE</scope>
</reference>
<protein>
    <submittedName>
        <fullName evidence="2">Uncharacterized protein</fullName>
    </submittedName>
</protein>
<name>A0A8S4BVM1_9ACAR</name>
<comment type="caution">
    <text evidence="2">The sequence shown here is derived from an EMBL/GenBank/DDBJ whole genome shotgun (WGS) entry which is preliminary data.</text>
</comment>
<evidence type="ECO:0000256" key="1">
    <source>
        <dbReference type="SAM" id="MobiDB-lite"/>
    </source>
</evidence>
<evidence type="ECO:0000313" key="3">
    <source>
        <dbReference type="Proteomes" id="UP000837675"/>
    </source>
</evidence>
<dbReference type="EMBL" id="CAJVAF010000104">
    <property type="protein sequence ID" value="CAG7590508.1"/>
    <property type="molecule type" value="Genomic_DNA"/>
</dbReference>
<gene>
    <name evidence="2" type="ORF">MHYMCMPASI_00322</name>
</gene>
<accession>A0A8S4BVM1</accession>
<organism evidence="2 3">
    <name type="scientific">Hyalomma marginatum</name>
    <dbReference type="NCBI Taxonomy" id="34627"/>
    <lineage>
        <taxon>Eukaryota</taxon>
        <taxon>Metazoa</taxon>
        <taxon>Ecdysozoa</taxon>
        <taxon>Arthropoda</taxon>
        <taxon>Chelicerata</taxon>
        <taxon>Arachnida</taxon>
        <taxon>Acari</taxon>
        <taxon>Parasitiformes</taxon>
        <taxon>Ixodida</taxon>
        <taxon>Ixodoidea</taxon>
        <taxon>Ixodidae</taxon>
        <taxon>Hyalomminae</taxon>
        <taxon>Hyalomma</taxon>
    </lineage>
</organism>
<feature type="region of interest" description="Disordered" evidence="1">
    <location>
        <begin position="68"/>
        <end position="93"/>
    </location>
</feature>
<dbReference type="AlphaFoldDB" id="A0A8S4BVM1"/>
<proteinExistence type="predicted"/>
<evidence type="ECO:0000313" key="2">
    <source>
        <dbReference type="EMBL" id="CAG7590508.1"/>
    </source>
</evidence>
<sequence>MAKKRKTPYKLLTESYLLRSAHEREIEINLQKIHEEGEALTRLVERELAEDQAYIESMDLMEKNLLKKAQRVPSRRSKEGSRRGGQSTSSQYQ</sequence>